<dbReference type="NCBIfam" id="TIGR01640">
    <property type="entry name" value="F_box_assoc_1"/>
    <property type="match status" value="1"/>
</dbReference>
<organism evidence="2 3">
    <name type="scientific">Acacia crassicarpa</name>
    <name type="common">northern wattle</name>
    <dbReference type="NCBI Taxonomy" id="499986"/>
    <lineage>
        <taxon>Eukaryota</taxon>
        <taxon>Viridiplantae</taxon>
        <taxon>Streptophyta</taxon>
        <taxon>Embryophyta</taxon>
        <taxon>Tracheophyta</taxon>
        <taxon>Spermatophyta</taxon>
        <taxon>Magnoliopsida</taxon>
        <taxon>eudicotyledons</taxon>
        <taxon>Gunneridae</taxon>
        <taxon>Pentapetalae</taxon>
        <taxon>rosids</taxon>
        <taxon>fabids</taxon>
        <taxon>Fabales</taxon>
        <taxon>Fabaceae</taxon>
        <taxon>Caesalpinioideae</taxon>
        <taxon>mimosoid clade</taxon>
        <taxon>Acacieae</taxon>
        <taxon>Acacia</taxon>
    </lineage>
</organism>
<reference evidence="2" key="1">
    <citation type="submission" date="2023-10" db="EMBL/GenBank/DDBJ databases">
        <title>Chromosome-level genome of the transformable northern wattle, Acacia crassicarpa.</title>
        <authorList>
            <person name="Massaro I."/>
            <person name="Sinha N.R."/>
            <person name="Poethig S."/>
            <person name="Leichty A.R."/>
        </authorList>
    </citation>
    <scope>NUCLEOTIDE SEQUENCE</scope>
    <source>
        <strain evidence="2">Acra3RX</strain>
        <tissue evidence="2">Leaf</tissue>
    </source>
</reference>
<dbReference type="InterPro" id="IPR006527">
    <property type="entry name" value="F-box-assoc_dom_typ1"/>
</dbReference>
<dbReference type="SUPFAM" id="SSF81383">
    <property type="entry name" value="F-box domain"/>
    <property type="match status" value="1"/>
</dbReference>
<evidence type="ECO:0000313" key="2">
    <source>
        <dbReference type="EMBL" id="KAK4259422.1"/>
    </source>
</evidence>
<proteinExistence type="predicted"/>
<dbReference type="SMART" id="SM00256">
    <property type="entry name" value="FBOX"/>
    <property type="match status" value="1"/>
</dbReference>
<dbReference type="Pfam" id="PF00646">
    <property type="entry name" value="F-box"/>
    <property type="match status" value="1"/>
</dbReference>
<dbReference type="InterPro" id="IPR036047">
    <property type="entry name" value="F-box-like_dom_sf"/>
</dbReference>
<evidence type="ECO:0000313" key="3">
    <source>
        <dbReference type="Proteomes" id="UP001293593"/>
    </source>
</evidence>
<dbReference type="CDD" id="cd22157">
    <property type="entry name" value="F-box_AtFBW1-like"/>
    <property type="match status" value="1"/>
</dbReference>
<dbReference type="PANTHER" id="PTHR31672:SF10">
    <property type="entry name" value="F-BOX DOMAIN-CONTAINING PROTEIN"/>
    <property type="match status" value="1"/>
</dbReference>
<dbReference type="InterPro" id="IPR011043">
    <property type="entry name" value="Gal_Oxase/kelch_b-propeller"/>
</dbReference>
<dbReference type="Proteomes" id="UP001293593">
    <property type="component" value="Unassembled WGS sequence"/>
</dbReference>
<dbReference type="InterPro" id="IPR001810">
    <property type="entry name" value="F-box_dom"/>
</dbReference>
<protein>
    <recommendedName>
        <fullName evidence="1">F-box domain-containing protein</fullName>
    </recommendedName>
</protein>
<dbReference type="AlphaFoldDB" id="A0AAE1IWY3"/>
<accession>A0AAE1IWY3</accession>
<dbReference type="EMBL" id="JAWXYG010000011">
    <property type="protein sequence ID" value="KAK4259422.1"/>
    <property type="molecule type" value="Genomic_DNA"/>
</dbReference>
<dbReference type="SUPFAM" id="SSF50965">
    <property type="entry name" value="Galactose oxidase, central domain"/>
    <property type="match status" value="1"/>
</dbReference>
<evidence type="ECO:0000259" key="1">
    <source>
        <dbReference type="PROSITE" id="PS50181"/>
    </source>
</evidence>
<dbReference type="Pfam" id="PF07734">
    <property type="entry name" value="FBA_1"/>
    <property type="match status" value="1"/>
</dbReference>
<sequence length="397" mass="45027">MCSFPSVTVKQKVVDDETPFVPEEIIRNILKRLPVKSLIRFQCVCKPWKNLIKKPSFIADHLHHSTHQNPLLLFQQNERHPLHLSLLDCEMQVHEVKNPPIFDSSSWARIIGSCNGLLCVAINEVGTYPASILLWNPAVREFRRVPRTRTIDRFEWDCTVGFGFSPLINDYKIVRTYAESGDVISGVEVYSLSTGSWKEIELGNLENVNLYLQTVSANGAIFWNGIKQGVEGGVEYDTDLIVSFDIAMEVFTLIQMPNSFYKLSVYDDQLAVLSHTRIGDFPNYLYSFIDLWVLEESIGASAERWSWTKKFTCSPCPCEIYLGVIWRSDIACVAFGRPSETKSEIKNDEPKVGLYLFNITTNEFKKVAIPGGGHVCGVFNYVESLVTIGNNHIEEEP</sequence>
<dbReference type="PROSITE" id="PS50181">
    <property type="entry name" value="FBOX"/>
    <property type="match status" value="1"/>
</dbReference>
<dbReference type="InterPro" id="IPR017451">
    <property type="entry name" value="F-box-assoc_interact_dom"/>
</dbReference>
<dbReference type="InterPro" id="IPR050796">
    <property type="entry name" value="SCF_F-box_component"/>
</dbReference>
<keyword evidence="3" id="KW-1185">Reference proteome</keyword>
<dbReference type="Gene3D" id="1.20.1280.50">
    <property type="match status" value="1"/>
</dbReference>
<name>A0AAE1IWY3_9FABA</name>
<dbReference type="PANTHER" id="PTHR31672">
    <property type="entry name" value="BNACNNG10540D PROTEIN"/>
    <property type="match status" value="1"/>
</dbReference>
<gene>
    <name evidence="2" type="ORF">QN277_005755</name>
</gene>
<comment type="caution">
    <text evidence="2">The sequence shown here is derived from an EMBL/GenBank/DDBJ whole genome shotgun (WGS) entry which is preliminary data.</text>
</comment>
<feature type="domain" description="F-box" evidence="1">
    <location>
        <begin position="15"/>
        <end position="62"/>
    </location>
</feature>